<reference evidence="3 4" key="2">
    <citation type="journal article" date="2011" name="J. Antibiot.">
        <title>Furaquinocins I and J: novel polyketide isoprenoid hybrid compounds from Streptomyces reveromyceticus SN-593.</title>
        <authorList>
            <person name="Panthee S."/>
            <person name="Takahashi S."/>
            <person name="Takagi H."/>
            <person name="Nogawa T."/>
            <person name="Oowada E."/>
            <person name="Uramoto M."/>
            <person name="Osada H."/>
        </authorList>
    </citation>
    <scope>NUCLEOTIDE SEQUENCE [LARGE SCALE GENOMIC DNA]</scope>
    <source>
        <strain evidence="3 4">SN-593</strain>
    </source>
</reference>
<reference evidence="3 4" key="4">
    <citation type="journal article" date="2020" name="Sci. Rep.">
        <title>beta-carboline chemical signals induce reveromycin production through a LuxR family regulator in Streptomyces sp. SN-593.</title>
        <authorList>
            <person name="Panthee S."/>
            <person name="Kito N."/>
            <person name="Hayashi T."/>
            <person name="Shimizu T."/>
            <person name="Ishikawa J."/>
            <person name="Hamamoto H."/>
            <person name="Osada H."/>
            <person name="Takahashi S."/>
        </authorList>
    </citation>
    <scope>NUCLEOTIDE SEQUENCE [LARGE SCALE GENOMIC DNA]</scope>
    <source>
        <strain evidence="3 4">SN-593</strain>
    </source>
</reference>
<accession>A0A7U3VNQ8</accession>
<dbReference type="Proteomes" id="UP000595703">
    <property type="component" value="Chromosome"/>
</dbReference>
<keyword evidence="2" id="KW-0472">Membrane</keyword>
<feature type="transmembrane region" description="Helical" evidence="2">
    <location>
        <begin position="55"/>
        <end position="74"/>
    </location>
</feature>
<keyword evidence="2" id="KW-0812">Transmembrane</keyword>
<feature type="region of interest" description="Disordered" evidence="1">
    <location>
        <begin position="16"/>
        <end position="47"/>
    </location>
</feature>
<protein>
    <submittedName>
        <fullName evidence="3">Uncharacterized protein</fullName>
    </submittedName>
</protein>
<evidence type="ECO:0000256" key="2">
    <source>
        <dbReference type="SAM" id="Phobius"/>
    </source>
</evidence>
<organism evidence="3 4">
    <name type="scientific">Actinacidiphila reveromycinica</name>
    <dbReference type="NCBI Taxonomy" id="659352"/>
    <lineage>
        <taxon>Bacteria</taxon>
        <taxon>Bacillati</taxon>
        <taxon>Actinomycetota</taxon>
        <taxon>Actinomycetes</taxon>
        <taxon>Kitasatosporales</taxon>
        <taxon>Streptomycetaceae</taxon>
        <taxon>Actinacidiphila</taxon>
    </lineage>
</organism>
<sequence length="246" mass="26110">MCSQPTGLYRIWQPPQEDEDHVTNNTAGNDNDFALTPISVPDPAARDRSRRRRKVVVLVAAVAVVAGGISWWAVAANSGDGGPTRHTAVIPKAFGAYTEAKNGDTEWTALTSVNTDISKGEVHLTYRASSGRAAVITARLDPPDFTTDDGTHLGPGSESETKSLLGVDKDQKITGYPAGRQGGRIQCADTSAGDHTITTCAWQSKAAEITYSPVLNHLTVAGQQQAAADLRSFLDALRIEPAGKDD</sequence>
<reference evidence="3 4" key="1">
    <citation type="journal article" date="2010" name="J. Bacteriol.">
        <title>Biochemical characterization of a novel indole prenyltransferase from Streptomyces sp. SN-593.</title>
        <authorList>
            <person name="Takahashi S."/>
            <person name="Takagi H."/>
            <person name="Toyoda A."/>
            <person name="Uramoto M."/>
            <person name="Nogawa T."/>
            <person name="Ueki M."/>
            <person name="Sakaki Y."/>
            <person name="Osada H."/>
        </authorList>
    </citation>
    <scope>NUCLEOTIDE SEQUENCE [LARGE SCALE GENOMIC DNA]</scope>
    <source>
        <strain evidence="3 4">SN-593</strain>
    </source>
</reference>
<proteinExistence type="predicted"/>
<gene>
    <name evidence="3" type="ORF">RVR_3915</name>
</gene>
<keyword evidence="4" id="KW-1185">Reference proteome</keyword>
<keyword evidence="2" id="KW-1133">Transmembrane helix</keyword>
<evidence type="ECO:0000256" key="1">
    <source>
        <dbReference type="SAM" id="MobiDB-lite"/>
    </source>
</evidence>
<evidence type="ECO:0000313" key="4">
    <source>
        <dbReference type="Proteomes" id="UP000595703"/>
    </source>
</evidence>
<dbReference type="KEGG" id="arev:RVR_3915"/>
<dbReference type="EMBL" id="AP018365">
    <property type="protein sequence ID" value="BBA97932.1"/>
    <property type="molecule type" value="Genomic_DNA"/>
</dbReference>
<dbReference type="AlphaFoldDB" id="A0A7U3VNQ8"/>
<reference evidence="3 4" key="3">
    <citation type="journal article" date="2011" name="Nat. Chem. Biol.">
        <title>Reveromycin A biosynthesis uses RevG and RevJ for stereospecific spiroacetal formation.</title>
        <authorList>
            <person name="Takahashi S."/>
            <person name="Toyoda A."/>
            <person name="Sekiyama Y."/>
            <person name="Takagi H."/>
            <person name="Nogawa T."/>
            <person name="Uramoto M."/>
            <person name="Suzuki R."/>
            <person name="Koshino H."/>
            <person name="Kumano T."/>
            <person name="Panthee S."/>
            <person name="Dairi T."/>
            <person name="Ishikawa J."/>
            <person name="Ikeda H."/>
            <person name="Sakaki Y."/>
            <person name="Osada H."/>
        </authorList>
    </citation>
    <scope>NUCLEOTIDE SEQUENCE [LARGE SCALE GENOMIC DNA]</scope>
    <source>
        <strain evidence="3 4">SN-593</strain>
    </source>
</reference>
<name>A0A7U3VNQ8_9ACTN</name>
<evidence type="ECO:0000313" key="3">
    <source>
        <dbReference type="EMBL" id="BBA97932.1"/>
    </source>
</evidence>